<comment type="caution">
    <text evidence="2">The sequence shown here is derived from an EMBL/GenBank/DDBJ whole genome shotgun (WGS) entry which is preliminary data.</text>
</comment>
<dbReference type="Proteomes" id="UP000715781">
    <property type="component" value="Unassembled WGS sequence"/>
</dbReference>
<feature type="compositionally biased region" description="Low complexity" evidence="1">
    <location>
        <begin position="415"/>
        <end position="436"/>
    </location>
</feature>
<gene>
    <name evidence="2" type="ORF">KME32_02590</name>
</gene>
<sequence>MEHWQFLIQKQGDRAWHALESPKGEITEGRYRVLARSNRPNIDVEVRVTHSSTQEVPPKRRIQKRSRRTNSEGLMAVIPFTYFKPGIWELQCSGDLMSDILGKSWQYNVSLRVLSEQTDEKVGIIEGETSLESDFFDDPESIADDNLVSATSAQSPIAIVDTVTVAVPTELAIATQNSLSGTDLLIDTQEDAVIDQPVSPVWFKGETAEQILQNLIDLALPTSDPLLEDETEDDSSDIAISPPLLLTLVQEAYVAHWGQALTVKGRVELDMEAEIPYPESLYGLAIEIELRSPLEAEILTKVRQPLLNQVLPFNITSSIDIPADCESKLILADISVYGGLTDFGEAILLASQSFTITADVTELLAITAATKSSTPDILDDKSAPLTSPTAAKEPEPSFSIDLALFNLVKTVKSDQSLPLNPSPNQSLPPQISQQSSREAAQGPSTVKKSADYRALQLPNFPPLPPPPPLPIEAIATAAVAEPPTAVISSPETSTAEPPTTEASLEKVETLATINLDQLVIKHRRVPAGSTFPYLKRLKVLPNDRQEINSGVLDTLDVQVSENSKEPDETLTEHQNTPEANASELVANDRQLQDESVVEIATPSASELIDESVAQTVNPPRSELIIEGNPYSSPLITKWLQSQGFSIPEIIHVPDRDYDTNVLAEQTMPDEKASVSSNPQILMSDIDLPLKLNDETGELTDEEPIKQEEIEIPTVLEAENITEEASALVRQDPPSLPPPHTKSIPAWLAQEIVVDDTYSEPEINAAKSHTSQAEEPALLDSTSLPITAAITEPLPIPQLYVPEGELIAGKFVKVQVELPEVSPQVVVKLWVEDCQTRWLLDGPYLLKNLQPNSLGGLEAITQLHIPFGCLELRVEAIALDMATQQESHKVTITRTVIPPDLPNLQLVDELLGI</sequence>
<proteinExistence type="predicted"/>
<dbReference type="AlphaFoldDB" id="A0A951PTM7"/>
<evidence type="ECO:0000313" key="2">
    <source>
        <dbReference type="EMBL" id="MBW4560039.1"/>
    </source>
</evidence>
<name>A0A951PTM7_9NOST</name>
<evidence type="ECO:0000256" key="1">
    <source>
        <dbReference type="SAM" id="MobiDB-lite"/>
    </source>
</evidence>
<feature type="region of interest" description="Disordered" evidence="1">
    <location>
        <begin position="374"/>
        <end position="394"/>
    </location>
</feature>
<dbReference type="EMBL" id="JAHHHN010000001">
    <property type="protein sequence ID" value="MBW4560039.1"/>
    <property type="molecule type" value="Genomic_DNA"/>
</dbReference>
<accession>A0A951PTM7</accession>
<reference evidence="2" key="1">
    <citation type="submission" date="2021-05" db="EMBL/GenBank/DDBJ databases">
        <authorList>
            <person name="Pietrasiak N."/>
            <person name="Ward R."/>
            <person name="Stajich J.E."/>
            <person name="Kurbessoian T."/>
        </authorList>
    </citation>
    <scope>NUCLEOTIDE SEQUENCE</scope>
    <source>
        <strain evidence="2">JT2-VF2</strain>
    </source>
</reference>
<reference evidence="2" key="2">
    <citation type="journal article" date="2022" name="Microbiol. Resour. Announc.">
        <title>Metagenome Sequencing to Explore Phylogenomics of Terrestrial Cyanobacteria.</title>
        <authorList>
            <person name="Ward R.D."/>
            <person name="Stajich J.E."/>
            <person name="Johansen J.R."/>
            <person name="Huntemann M."/>
            <person name="Clum A."/>
            <person name="Foster B."/>
            <person name="Foster B."/>
            <person name="Roux S."/>
            <person name="Palaniappan K."/>
            <person name="Varghese N."/>
            <person name="Mukherjee S."/>
            <person name="Reddy T.B.K."/>
            <person name="Daum C."/>
            <person name="Copeland A."/>
            <person name="Chen I.A."/>
            <person name="Ivanova N.N."/>
            <person name="Kyrpides N.C."/>
            <person name="Shapiro N."/>
            <person name="Eloe-Fadrosh E.A."/>
            <person name="Pietrasiak N."/>
        </authorList>
    </citation>
    <scope>NUCLEOTIDE SEQUENCE</scope>
    <source>
        <strain evidence="2">JT2-VF2</strain>
    </source>
</reference>
<evidence type="ECO:0000313" key="3">
    <source>
        <dbReference type="Proteomes" id="UP000715781"/>
    </source>
</evidence>
<feature type="region of interest" description="Disordered" evidence="1">
    <location>
        <begin position="415"/>
        <end position="448"/>
    </location>
</feature>
<organism evidence="2 3">
    <name type="scientific">Mojavia pulchra JT2-VF2</name>
    <dbReference type="NCBI Taxonomy" id="287848"/>
    <lineage>
        <taxon>Bacteria</taxon>
        <taxon>Bacillati</taxon>
        <taxon>Cyanobacteriota</taxon>
        <taxon>Cyanophyceae</taxon>
        <taxon>Nostocales</taxon>
        <taxon>Nostocaceae</taxon>
    </lineage>
</organism>
<protein>
    <submittedName>
        <fullName evidence="2">Uncharacterized protein</fullName>
    </submittedName>
</protein>